<dbReference type="AlphaFoldDB" id="W9S9Q3"/>
<keyword evidence="2 3" id="KW-0238">DNA-binding</keyword>
<evidence type="ECO:0000313" key="8">
    <source>
        <dbReference type="Proteomes" id="UP000030645"/>
    </source>
</evidence>
<proteinExistence type="predicted"/>
<gene>
    <name evidence="7" type="ORF">L484_007070</name>
</gene>
<dbReference type="InterPro" id="IPR044559">
    <property type="entry name" value="WOX13-like"/>
</dbReference>
<comment type="subcellular location">
    <subcellularLocation>
        <location evidence="1 2 3">Nucleus</location>
    </subcellularLocation>
</comment>
<accession>W9S9Q3</accession>
<feature type="DNA-binding region" description="Homeobox" evidence="2">
    <location>
        <begin position="116"/>
        <end position="180"/>
    </location>
</feature>
<feature type="transmembrane region" description="Helical" evidence="5">
    <location>
        <begin position="309"/>
        <end position="328"/>
    </location>
</feature>
<keyword evidence="2 3" id="KW-0539">Nucleus</keyword>
<evidence type="ECO:0000313" key="7">
    <source>
        <dbReference type="EMBL" id="EXB95123.1"/>
    </source>
</evidence>
<dbReference type="PANTHER" id="PTHR46777">
    <property type="entry name" value="WUSCHEL-RELATED HOMEOBOX 13"/>
    <property type="match status" value="1"/>
</dbReference>
<evidence type="ECO:0000256" key="1">
    <source>
        <dbReference type="ARBA" id="ARBA00004123"/>
    </source>
</evidence>
<feature type="transmembrane region" description="Helical" evidence="5">
    <location>
        <begin position="334"/>
        <end position="353"/>
    </location>
</feature>
<dbReference type="SMART" id="SM00389">
    <property type="entry name" value="HOX"/>
    <property type="match status" value="1"/>
</dbReference>
<feature type="compositionally biased region" description="Basic and acidic residues" evidence="4">
    <location>
        <begin position="197"/>
        <end position="210"/>
    </location>
</feature>
<protein>
    <submittedName>
        <fullName evidence="7">WUSCHEL-related homeobox 13</fullName>
    </submittedName>
</protein>
<reference evidence="8" key="1">
    <citation type="submission" date="2013-01" db="EMBL/GenBank/DDBJ databases">
        <title>Draft Genome Sequence of a Mulberry Tree, Morus notabilis C.K. Schneid.</title>
        <authorList>
            <person name="He N."/>
            <person name="Zhao S."/>
        </authorList>
    </citation>
    <scope>NUCLEOTIDE SEQUENCE</scope>
</reference>
<evidence type="ECO:0000256" key="4">
    <source>
        <dbReference type="SAM" id="MobiDB-lite"/>
    </source>
</evidence>
<evidence type="ECO:0000259" key="6">
    <source>
        <dbReference type="PROSITE" id="PS50071"/>
    </source>
</evidence>
<dbReference type="Pfam" id="PF10181">
    <property type="entry name" value="PIG-H"/>
    <property type="match status" value="1"/>
</dbReference>
<dbReference type="SUPFAM" id="SSF46689">
    <property type="entry name" value="Homeodomain-like"/>
    <property type="match status" value="1"/>
</dbReference>
<organism evidence="7 8">
    <name type="scientific">Morus notabilis</name>
    <dbReference type="NCBI Taxonomy" id="981085"/>
    <lineage>
        <taxon>Eukaryota</taxon>
        <taxon>Viridiplantae</taxon>
        <taxon>Streptophyta</taxon>
        <taxon>Embryophyta</taxon>
        <taxon>Tracheophyta</taxon>
        <taxon>Spermatophyta</taxon>
        <taxon>Magnoliopsida</taxon>
        <taxon>eudicotyledons</taxon>
        <taxon>Gunneridae</taxon>
        <taxon>Pentapetalae</taxon>
        <taxon>rosids</taxon>
        <taxon>fabids</taxon>
        <taxon>Rosales</taxon>
        <taxon>Moraceae</taxon>
        <taxon>Moreae</taxon>
        <taxon>Morus</taxon>
    </lineage>
</organism>
<dbReference type="CDD" id="cd00086">
    <property type="entry name" value="homeodomain"/>
    <property type="match status" value="1"/>
</dbReference>
<dbReference type="EMBL" id="KE345190">
    <property type="protein sequence ID" value="EXB95123.1"/>
    <property type="molecule type" value="Genomic_DNA"/>
</dbReference>
<dbReference type="PANTHER" id="PTHR46777:SF5">
    <property type="entry name" value="WUSCHEL-RELATED HOMEOBOX 13"/>
    <property type="match status" value="1"/>
</dbReference>
<keyword evidence="5" id="KW-1133">Transmembrane helix</keyword>
<evidence type="ECO:0000256" key="5">
    <source>
        <dbReference type="SAM" id="Phobius"/>
    </source>
</evidence>
<feature type="domain" description="Homeobox" evidence="6">
    <location>
        <begin position="114"/>
        <end position="179"/>
    </location>
</feature>
<dbReference type="Gene3D" id="1.10.10.60">
    <property type="entry name" value="Homeodomain-like"/>
    <property type="match status" value="1"/>
</dbReference>
<dbReference type="InterPro" id="IPR009057">
    <property type="entry name" value="Homeodomain-like_sf"/>
</dbReference>
<name>W9S9Q3_9ROSA</name>
<dbReference type="GO" id="GO:0003700">
    <property type="term" value="F:DNA-binding transcription factor activity"/>
    <property type="evidence" value="ECO:0007669"/>
    <property type="project" value="InterPro"/>
</dbReference>
<sequence>MGWEKQQLQLQLQLQLQQQQQTQEDQNMRERSEQQQQVNNNSNNNLAFHHHHHHVKVMTDEQLETLRKQISVYATICEQLVQMHKNLTSHQDLPPGVRLGNLYCDPLMTSAGHKITARQRWTPTPVQLQILERMFEQGNGTPSKQKIKEITSDLSQHGQISETNVYNWFQNRRARSKRKQHNSTPNNAESEVETEVESPKDKKTKPEELLSQHNSAPRAEDICFQNPEISSDLHFFDPQSNKGEAIFTSNTCLRPPARNLAQMPFYDGLLSISNSRMVDSRYSYSYSYSGEGKGSVDIHIVARKNGVKGGFFVFFSALLILANFFYLFQLKGNSIVIVLWSFVIEALLLKLLLWKAVKKESVLVMPAFGVQLETHYVSGKVIRRFIPVDKILKPVVLECVTPVTCYWCLCLVVCGEAELISVFETLRPPVKILVPIWKALRAATNKEEIPNTSITENGEGGLQ</sequence>
<dbReference type="GO" id="GO:0005634">
    <property type="term" value="C:nucleus"/>
    <property type="evidence" value="ECO:0007669"/>
    <property type="project" value="UniProtKB-SubCell"/>
</dbReference>
<feature type="region of interest" description="Disordered" evidence="4">
    <location>
        <begin position="173"/>
        <end position="217"/>
    </location>
</feature>
<dbReference type="PROSITE" id="PS50071">
    <property type="entry name" value="HOMEOBOX_2"/>
    <property type="match status" value="1"/>
</dbReference>
<evidence type="ECO:0000256" key="2">
    <source>
        <dbReference type="PROSITE-ProRule" id="PRU00108"/>
    </source>
</evidence>
<keyword evidence="5" id="KW-0472">Membrane</keyword>
<dbReference type="GO" id="GO:0003677">
    <property type="term" value="F:DNA binding"/>
    <property type="evidence" value="ECO:0007669"/>
    <property type="project" value="UniProtKB-UniRule"/>
</dbReference>
<dbReference type="InterPro" id="IPR019328">
    <property type="entry name" value="PIGH-H_dom"/>
</dbReference>
<dbReference type="Proteomes" id="UP000030645">
    <property type="component" value="Unassembled WGS sequence"/>
</dbReference>
<dbReference type="SMR" id="W9S9Q3"/>
<evidence type="ECO:0000256" key="3">
    <source>
        <dbReference type="RuleBase" id="RU000682"/>
    </source>
</evidence>
<dbReference type="InterPro" id="IPR001356">
    <property type="entry name" value="HD"/>
</dbReference>
<keyword evidence="8" id="KW-1185">Reference proteome</keyword>
<dbReference type="eggNOG" id="KOG4551">
    <property type="taxonomic scope" value="Eukaryota"/>
</dbReference>
<keyword evidence="5" id="KW-0812">Transmembrane</keyword>
<dbReference type="Pfam" id="PF00046">
    <property type="entry name" value="Homeodomain"/>
    <property type="match status" value="1"/>
</dbReference>
<keyword evidence="2 3" id="KW-0371">Homeobox</keyword>